<dbReference type="CDD" id="cd08497">
    <property type="entry name" value="MbnE-like"/>
    <property type="match status" value="1"/>
</dbReference>
<dbReference type="RefSeq" id="WP_160658333.1">
    <property type="nucleotide sequence ID" value="NZ_RSEJ01000048.1"/>
</dbReference>
<evidence type="ECO:0000313" key="5">
    <source>
        <dbReference type="EMBL" id="NBI56143.1"/>
    </source>
</evidence>
<dbReference type="EMBL" id="RSEJ01000048">
    <property type="protein sequence ID" value="NBI56143.1"/>
    <property type="molecule type" value="Genomic_DNA"/>
</dbReference>
<sequence>MRQFWMASLLAVITVLCQSKGLTTELPSGLNWISNPEQPLFADSRAKAGGTYRLHISSFPLTLRTIGPDSNGSFRAFLLDGNPALLQQQPNTRQFLPAIAKEWAFGDDHKTLYFRIDEKARWTDGEPITSRDFAFVFDYMRSEHAKAPWYKDYFTNKVAGITVYDNYTFALHSADQLADDELIMRLNIMPKPAHFYPGGQLPKDFIRRYNWKAEPTTGPYKVGKIRKGRAVHLVKVDNWWGYTNRYYQHRYNVDKIIIKVIRDTDIALKYFERGKLDAYYMVFPSLWHNKAKGPLYDKGYIQKSWFYNQYPQGAAGVWLNLQAPLMDNADIRQGIAHSLNIGKMIDVALRGDYAHQQSFGSGYGDYDNPDIKAKEFDPALAAEYFEKAGFDHLDSDGTRINTKGERLAITLTYLSKMHTARVVVLKEEAKKAGLDLELKLVDGATGFKSLLEKKHQAAFLGMGTSALPVYWQYFHSSNAHPQTNNFTNYANPEMDKLIEAFDTEFDVSKKAEISRQIQQKIADCNCVIPTYSVPFSRGSHWRYVKLPQGLGTALSRDILDASKMEFGLFWIDLDEKRATKEALDDDKSFEPVTLIDKRFVQG</sequence>
<dbReference type="Proteomes" id="UP000738517">
    <property type="component" value="Unassembled WGS sequence"/>
</dbReference>
<protein>
    <submittedName>
        <fullName evidence="5">ABC transporter substrate-binding protein</fullName>
    </submittedName>
</protein>
<evidence type="ECO:0000256" key="1">
    <source>
        <dbReference type="ARBA" id="ARBA00005695"/>
    </source>
</evidence>
<proteinExistence type="inferred from homology"/>
<gene>
    <name evidence="5" type="ORF">EIZ48_26940</name>
</gene>
<dbReference type="InterPro" id="IPR030678">
    <property type="entry name" value="Peptide/Ni-bd"/>
</dbReference>
<comment type="similarity">
    <text evidence="1">Belongs to the bacterial solute-binding protein 5 family.</text>
</comment>
<dbReference type="PANTHER" id="PTHR30290:SF9">
    <property type="entry name" value="OLIGOPEPTIDE-BINDING PROTEIN APPA"/>
    <property type="match status" value="1"/>
</dbReference>
<dbReference type="InterPro" id="IPR039424">
    <property type="entry name" value="SBP_5"/>
</dbReference>
<evidence type="ECO:0000259" key="4">
    <source>
        <dbReference type="Pfam" id="PF00496"/>
    </source>
</evidence>
<comment type="caution">
    <text evidence="5">The sequence shown here is derived from an EMBL/GenBank/DDBJ whole genome shotgun (WGS) entry which is preliminary data.</text>
</comment>
<dbReference type="Gene3D" id="3.10.105.10">
    <property type="entry name" value="Dipeptide-binding Protein, Domain 3"/>
    <property type="match status" value="1"/>
</dbReference>
<evidence type="ECO:0000256" key="3">
    <source>
        <dbReference type="ARBA" id="ARBA00022729"/>
    </source>
</evidence>
<dbReference type="InterPro" id="IPR000914">
    <property type="entry name" value="SBP_5_dom"/>
</dbReference>
<dbReference type="SUPFAM" id="SSF53850">
    <property type="entry name" value="Periplasmic binding protein-like II"/>
    <property type="match status" value="1"/>
</dbReference>
<evidence type="ECO:0000313" key="6">
    <source>
        <dbReference type="Proteomes" id="UP000738517"/>
    </source>
</evidence>
<reference evidence="5 6" key="1">
    <citation type="journal article" date="2017" name="Int. J. Syst. Evol. Microbiol.">
        <title>Photobacterium alginatilyticum sp. nov., a marine bacterium isolated from bottom seawater.</title>
        <authorList>
            <person name="Wang X."/>
            <person name="Wang Y."/>
            <person name="Yang X."/>
            <person name="Sun H."/>
            <person name="Li B."/>
            <person name="Zhang X.H."/>
        </authorList>
    </citation>
    <scope>NUCLEOTIDE SEQUENCE [LARGE SCALE GENOMIC DNA]</scope>
    <source>
        <strain evidence="5 6">P03D4</strain>
    </source>
</reference>
<dbReference type="PIRSF" id="PIRSF002741">
    <property type="entry name" value="MppA"/>
    <property type="match status" value="1"/>
</dbReference>
<name>A0ABW9YR26_9GAMM</name>
<keyword evidence="6" id="KW-1185">Reference proteome</keyword>
<keyword evidence="3" id="KW-0732">Signal</keyword>
<keyword evidence="2" id="KW-0813">Transport</keyword>
<dbReference type="Gene3D" id="3.40.190.10">
    <property type="entry name" value="Periplasmic binding protein-like II"/>
    <property type="match status" value="1"/>
</dbReference>
<dbReference type="Pfam" id="PF00496">
    <property type="entry name" value="SBP_bac_5"/>
    <property type="match status" value="1"/>
</dbReference>
<evidence type="ECO:0000256" key="2">
    <source>
        <dbReference type="ARBA" id="ARBA00022448"/>
    </source>
</evidence>
<accession>A0ABW9YR26</accession>
<dbReference type="PANTHER" id="PTHR30290">
    <property type="entry name" value="PERIPLASMIC BINDING COMPONENT OF ABC TRANSPORTER"/>
    <property type="match status" value="1"/>
</dbReference>
<feature type="domain" description="Solute-binding protein family 5" evidence="4">
    <location>
        <begin position="96"/>
        <end position="477"/>
    </location>
</feature>
<organism evidence="5 6">
    <name type="scientific">Photobacterium alginatilyticum</name>
    <dbReference type="NCBI Taxonomy" id="1775171"/>
    <lineage>
        <taxon>Bacteria</taxon>
        <taxon>Pseudomonadati</taxon>
        <taxon>Pseudomonadota</taxon>
        <taxon>Gammaproteobacteria</taxon>
        <taxon>Vibrionales</taxon>
        <taxon>Vibrionaceae</taxon>
        <taxon>Photobacterium</taxon>
    </lineage>
</organism>